<feature type="region of interest" description="Disordered" evidence="1">
    <location>
        <begin position="35"/>
        <end position="101"/>
    </location>
</feature>
<name>A0A5B2VG09_9HYPH</name>
<reference evidence="3 4" key="1">
    <citation type="submission" date="2019-09" db="EMBL/GenBank/DDBJ databases">
        <title>Salinarimonas rosea gen. nov., sp. nov., a new member of the a-2 subgroup of the Proteobacteria.</title>
        <authorList>
            <person name="Liu J."/>
        </authorList>
    </citation>
    <scope>NUCLEOTIDE SEQUENCE [LARGE SCALE GENOMIC DNA]</scope>
    <source>
        <strain evidence="3 4">BN140002</strain>
    </source>
</reference>
<organism evidence="3 4">
    <name type="scientific">Salinarimonas soli</name>
    <dbReference type="NCBI Taxonomy" id="1638099"/>
    <lineage>
        <taxon>Bacteria</taxon>
        <taxon>Pseudomonadati</taxon>
        <taxon>Pseudomonadota</taxon>
        <taxon>Alphaproteobacteria</taxon>
        <taxon>Hyphomicrobiales</taxon>
        <taxon>Salinarimonadaceae</taxon>
        <taxon>Salinarimonas</taxon>
    </lineage>
</organism>
<dbReference type="OrthoDB" id="7982551at2"/>
<keyword evidence="2" id="KW-0732">Signal</keyword>
<feature type="compositionally biased region" description="Low complexity" evidence="1">
    <location>
        <begin position="62"/>
        <end position="76"/>
    </location>
</feature>
<dbReference type="RefSeq" id="WP_149816985.1">
    <property type="nucleotide sequence ID" value="NZ_VUOA01000019.1"/>
</dbReference>
<gene>
    <name evidence="3" type="ORF">F0L46_09885</name>
</gene>
<feature type="signal peptide" evidence="2">
    <location>
        <begin position="1"/>
        <end position="22"/>
    </location>
</feature>
<keyword evidence="4" id="KW-1185">Reference proteome</keyword>
<evidence type="ECO:0000313" key="4">
    <source>
        <dbReference type="Proteomes" id="UP000323142"/>
    </source>
</evidence>
<evidence type="ECO:0000256" key="2">
    <source>
        <dbReference type="SAM" id="SignalP"/>
    </source>
</evidence>
<dbReference type="EMBL" id="VUOA01000019">
    <property type="protein sequence ID" value="KAA2237302.1"/>
    <property type="molecule type" value="Genomic_DNA"/>
</dbReference>
<reference evidence="3 4" key="2">
    <citation type="submission" date="2019-09" db="EMBL/GenBank/DDBJ databases">
        <authorList>
            <person name="Jin C."/>
        </authorList>
    </citation>
    <scope>NUCLEOTIDE SEQUENCE [LARGE SCALE GENOMIC DNA]</scope>
    <source>
        <strain evidence="3 4">BN140002</strain>
    </source>
</reference>
<proteinExistence type="predicted"/>
<evidence type="ECO:0000313" key="3">
    <source>
        <dbReference type="EMBL" id="KAA2237302.1"/>
    </source>
</evidence>
<sequence length="329" mass="33708">MTLPRLALLTLLCAALPAGAQAQFWPFGARTNEPPVPPASVPTAPAAPAQPQPGAPLSLGVPAQPGAPGQPSQAQPAGPPQPRPAAVRTASEDEVVGRDLRRNGEAGRLRIERAARGALTARLTLDGTRISKPGQACQVKVADGEPIPLSAQGRPEGSLRFAIETPACPMAFDVLEGAVLVPAATAACVVEAADCRAEMHGLWGLEPAALAPLARAIETARGDADRAVRENYKVLSQRAGPGQVRAIVSEQAAFSSERDVACRDYAREANHGFCNARFTAARAASLAGKLGLISTAPTPAPAARRPAAPGPQAGPNPPATGTAPRAQPF</sequence>
<feature type="compositionally biased region" description="Pro residues" evidence="1">
    <location>
        <begin position="308"/>
        <end position="318"/>
    </location>
</feature>
<comment type="caution">
    <text evidence="3">The sequence shown here is derived from an EMBL/GenBank/DDBJ whole genome shotgun (WGS) entry which is preliminary data.</text>
</comment>
<feature type="compositionally biased region" description="Low complexity" evidence="1">
    <location>
        <begin position="319"/>
        <end position="329"/>
    </location>
</feature>
<feature type="chain" id="PRO_5022663190" evidence="2">
    <location>
        <begin position="23"/>
        <end position="329"/>
    </location>
</feature>
<dbReference type="AlphaFoldDB" id="A0A5B2VG09"/>
<accession>A0A5B2VG09</accession>
<feature type="region of interest" description="Disordered" evidence="1">
    <location>
        <begin position="295"/>
        <end position="329"/>
    </location>
</feature>
<evidence type="ECO:0000256" key="1">
    <source>
        <dbReference type="SAM" id="MobiDB-lite"/>
    </source>
</evidence>
<protein>
    <submittedName>
        <fullName evidence="3">DUF1311 domain-containing protein</fullName>
    </submittedName>
</protein>
<dbReference type="Proteomes" id="UP000323142">
    <property type="component" value="Unassembled WGS sequence"/>
</dbReference>